<dbReference type="EMBL" id="JADMLG010000001">
    <property type="protein sequence ID" value="MBH0774989.1"/>
    <property type="molecule type" value="Genomic_DNA"/>
</dbReference>
<evidence type="ECO:0000256" key="1">
    <source>
        <dbReference type="ARBA" id="ARBA00022729"/>
    </source>
</evidence>
<sequence>MQLSRSGRLVVAGVAVVAALGLTACGGGDDSKEAKPARVPSSARAGANLPAVPSSAQLDADFQKAIDPSVPAAEKLEMVQGVDADPDLPNRLAEAYKSAGASVVITDVTAFGDTLNAKAKVTLNGQENIADVPFVAENGRWKVQKAWACQILTTLGQQSVACA</sequence>
<organism evidence="5 6">
    <name type="scientific">Nocardia bovistercoris</name>
    <dbReference type="NCBI Taxonomy" id="2785916"/>
    <lineage>
        <taxon>Bacteria</taxon>
        <taxon>Bacillati</taxon>
        <taxon>Actinomycetota</taxon>
        <taxon>Actinomycetes</taxon>
        <taxon>Mycobacteriales</taxon>
        <taxon>Nocardiaceae</taxon>
        <taxon>Nocardia</taxon>
    </lineage>
</organism>
<accession>A0A931I512</accession>
<dbReference type="Proteomes" id="UP000655751">
    <property type="component" value="Unassembled WGS sequence"/>
</dbReference>
<evidence type="ECO:0000313" key="5">
    <source>
        <dbReference type="EMBL" id="MBH0774989.1"/>
    </source>
</evidence>
<evidence type="ECO:0000313" key="6">
    <source>
        <dbReference type="Proteomes" id="UP000655751"/>
    </source>
</evidence>
<comment type="similarity">
    <text evidence="2">Belongs to the MTB12 family.</text>
</comment>
<dbReference type="PROSITE" id="PS51257">
    <property type="entry name" value="PROKAR_LIPOPROTEIN"/>
    <property type="match status" value="1"/>
</dbReference>
<gene>
    <name evidence="5" type="ORF">IT779_01650</name>
</gene>
<evidence type="ECO:0000256" key="3">
    <source>
        <dbReference type="SAM" id="MobiDB-lite"/>
    </source>
</evidence>
<keyword evidence="1" id="KW-0732">Signal</keyword>
<comment type="caution">
    <text evidence="5">The sequence shown here is derived from an EMBL/GenBank/DDBJ whole genome shotgun (WGS) entry which is preliminary data.</text>
</comment>
<evidence type="ECO:0000256" key="2">
    <source>
        <dbReference type="ARBA" id="ARBA00093774"/>
    </source>
</evidence>
<proteinExistence type="inferred from homology"/>
<feature type="domain" description="Low molecular weight antigen MTB12-like C-terminal" evidence="4">
    <location>
        <begin position="51"/>
        <end position="159"/>
    </location>
</feature>
<feature type="region of interest" description="Disordered" evidence="3">
    <location>
        <begin position="28"/>
        <end position="48"/>
    </location>
</feature>
<dbReference type="Pfam" id="PF26580">
    <property type="entry name" value="Mtb12_C"/>
    <property type="match status" value="1"/>
</dbReference>
<name>A0A931I512_9NOCA</name>
<reference evidence="5" key="1">
    <citation type="submission" date="2020-11" db="EMBL/GenBank/DDBJ databases">
        <title>Nocardia NEAU-351.nov., a novel actinomycete isolated from the cow dung.</title>
        <authorList>
            <person name="Zhang X."/>
        </authorList>
    </citation>
    <scope>NUCLEOTIDE SEQUENCE</scope>
    <source>
        <strain evidence="5">NEAU-351</strain>
    </source>
</reference>
<keyword evidence="6" id="KW-1185">Reference proteome</keyword>
<protein>
    <recommendedName>
        <fullName evidence="4">Low molecular weight antigen MTB12-like C-terminal domain-containing protein</fullName>
    </recommendedName>
</protein>
<dbReference type="RefSeq" id="WP_196147319.1">
    <property type="nucleotide sequence ID" value="NZ_JADMLG010000001.1"/>
</dbReference>
<evidence type="ECO:0000259" key="4">
    <source>
        <dbReference type="Pfam" id="PF26580"/>
    </source>
</evidence>
<dbReference type="AlphaFoldDB" id="A0A931I512"/>
<dbReference type="InterPro" id="IPR058644">
    <property type="entry name" value="Mtb12-like_C"/>
</dbReference>